<feature type="domain" description="Major facilitator superfamily (MFS) profile" evidence="10">
    <location>
        <begin position="33"/>
        <end position="526"/>
    </location>
</feature>
<dbReference type="EMBL" id="CP027059">
    <property type="protein sequence ID" value="UQZ82524.1"/>
    <property type="molecule type" value="Genomic_DNA"/>
</dbReference>
<feature type="transmembrane region" description="Helical" evidence="9">
    <location>
        <begin position="99"/>
        <end position="118"/>
    </location>
</feature>
<feature type="transmembrane region" description="Helical" evidence="9">
    <location>
        <begin position="218"/>
        <end position="238"/>
    </location>
</feature>
<feature type="transmembrane region" description="Helical" evidence="9">
    <location>
        <begin position="71"/>
        <end position="90"/>
    </location>
</feature>
<evidence type="ECO:0000313" key="11">
    <source>
        <dbReference type="EMBL" id="UQZ82524.1"/>
    </source>
</evidence>
<dbReference type="SUPFAM" id="SSF103473">
    <property type="entry name" value="MFS general substrate transporter"/>
    <property type="match status" value="1"/>
</dbReference>
<evidence type="ECO:0000256" key="4">
    <source>
        <dbReference type="ARBA" id="ARBA00022475"/>
    </source>
</evidence>
<dbReference type="Gene3D" id="1.20.1720.10">
    <property type="entry name" value="Multidrug resistance protein D"/>
    <property type="match status" value="1"/>
</dbReference>
<feature type="transmembrane region" description="Helical" evidence="9">
    <location>
        <begin position="283"/>
        <end position="311"/>
    </location>
</feature>
<dbReference type="Gene3D" id="1.20.1250.20">
    <property type="entry name" value="MFS general substrate transporter like domains"/>
    <property type="match status" value="1"/>
</dbReference>
<name>A0ABY4RJ87_9BACL</name>
<gene>
    <name evidence="11" type="primary">emrB_3</name>
    <name evidence="11" type="ORF">SK3146_01681</name>
</gene>
<evidence type="ECO:0000256" key="2">
    <source>
        <dbReference type="ARBA" id="ARBA00008537"/>
    </source>
</evidence>
<dbReference type="CDD" id="cd17503">
    <property type="entry name" value="MFS_LmrB_MDR_like"/>
    <property type="match status" value="1"/>
</dbReference>
<dbReference type="PROSITE" id="PS50850">
    <property type="entry name" value="MFS"/>
    <property type="match status" value="1"/>
</dbReference>
<feature type="transmembrane region" description="Helical" evidence="9">
    <location>
        <begin position="250"/>
        <end position="271"/>
    </location>
</feature>
<dbReference type="PRINTS" id="PR01036">
    <property type="entry name" value="TCRTETB"/>
</dbReference>
<feature type="transmembrane region" description="Helical" evidence="9">
    <location>
        <begin position="185"/>
        <end position="206"/>
    </location>
</feature>
<dbReference type="Proteomes" id="UP001057134">
    <property type="component" value="Chromosome"/>
</dbReference>
<dbReference type="Pfam" id="PF07690">
    <property type="entry name" value="MFS_1"/>
    <property type="match status" value="1"/>
</dbReference>
<keyword evidence="4" id="KW-1003">Cell membrane</keyword>
<dbReference type="RefSeq" id="WP_249864655.1">
    <property type="nucleotide sequence ID" value="NZ_CP027059.1"/>
</dbReference>
<evidence type="ECO:0000256" key="5">
    <source>
        <dbReference type="ARBA" id="ARBA00022692"/>
    </source>
</evidence>
<keyword evidence="3" id="KW-0813">Transport</keyword>
<feature type="transmembrane region" description="Helical" evidence="9">
    <location>
        <begin position="351"/>
        <end position="370"/>
    </location>
</feature>
<evidence type="ECO:0000256" key="1">
    <source>
        <dbReference type="ARBA" id="ARBA00004651"/>
    </source>
</evidence>
<evidence type="ECO:0000313" key="12">
    <source>
        <dbReference type="Proteomes" id="UP001057134"/>
    </source>
</evidence>
<dbReference type="NCBIfam" id="TIGR00711">
    <property type="entry name" value="efflux_EmrB"/>
    <property type="match status" value="1"/>
</dbReference>
<evidence type="ECO:0000256" key="9">
    <source>
        <dbReference type="SAM" id="Phobius"/>
    </source>
</evidence>
<feature type="transmembrane region" description="Helical" evidence="9">
    <location>
        <begin position="158"/>
        <end position="179"/>
    </location>
</feature>
<keyword evidence="5 9" id="KW-0812">Transmembrane</keyword>
<keyword evidence="12" id="KW-1185">Reference proteome</keyword>
<dbReference type="InterPro" id="IPR036259">
    <property type="entry name" value="MFS_trans_sf"/>
</dbReference>
<reference evidence="11" key="1">
    <citation type="submission" date="2018-02" db="EMBL/GenBank/DDBJ databases">
        <authorList>
            <person name="Kim S.-K."/>
            <person name="Jung H.-I."/>
            <person name="Lee S.-W."/>
        </authorList>
    </citation>
    <scope>NUCLEOTIDE SEQUENCE</scope>
    <source>
        <strain evidence="11">SK3146</strain>
    </source>
</reference>
<keyword evidence="6 9" id="KW-1133">Transmembrane helix</keyword>
<dbReference type="PANTHER" id="PTHR42718">
    <property type="entry name" value="MAJOR FACILITATOR SUPERFAMILY MULTIDRUG TRANSPORTER MFSC"/>
    <property type="match status" value="1"/>
</dbReference>
<keyword evidence="7 9" id="KW-0472">Membrane</keyword>
<evidence type="ECO:0000256" key="7">
    <source>
        <dbReference type="ARBA" id="ARBA00023136"/>
    </source>
</evidence>
<feature type="transmembrane region" description="Helical" evidence="9">
    <location>
        <begin position="124"/>
        <end position="146"/>
    </location>
</feature>
<dbReference type="InterPro" id="IPR011701">
    <property type="entry name" value="MFS"/>
</dbReference>
<feature type="transmembrane region" description="Helical" evidence="9">
    <location>
        <begin position="32"/>
        <end position="51"/>
    </location>
</feature>
<comment type="similarity">
    <text evidence="2">Belongs to the major facilitator superfamily. EmrB family.</text>
</comment>
<feature type="compositionally biased region" description="Polar residues" evidence="8">
    <location>
        <begin position="1"/>
        <end position="10"/>
    </location>
</feature>
<evidence type="ECO:0000256" key="3">
    <source>
        <dbReference type="ARBA" id="ARBA00022448"/>
    </source>
</evidence>
<sequence length="537" mass="57185">MSSIDASSGKEQPAGTTDKAGGPGAPSKGSGLAMLAVIIAVFMAILDTSIVNVALPKMMSVFGVNQSDIEWVVTAYSLVSGALIPVTGFLGDRFGYKRVFLIATAIFTIGSGLCGVAWSNNSMIFFRIIQAVGGGALMPISMAMIFRMFPPEKRGMAMGLFGIAIMFAPATGPTLSGYIVEYLDWRLIFTINVPIGIIDFFLAMAVLKEFKAPVSQRFDFWGFVTSCTGLATLLYGVGKVSEKGWGDSEVITFVTIGIVCLIIFVAIELLIDQPMLDLSLLKNATFTLSLIISSIATLIMMGVLFLLPIFLQTLSGLSAVQTGLILLPQAIVSGIMMPIAGALFDKIGARVIAVIGLSFTALSLYLSAALDLNTMFSTLITWLVLRAIGMGLMMMPIQTAGMNTVPMHKMGQGTALSNTIRQISASFGIAWLALLYSDRRSFHVADLSEQLNMFSTNVASHFNQLQNQYMGMGQSAIQAKANALGYLSGQVQIQATVMGLDDVFIVTAVLSVIAAVLSLFLKNTKAKGGPKAHVMGE</sequence>
<organism evidence="11 12">
    <name type="scientific">Paenibacillus konkukensis</name>
    <dbReference type="NCBI Taxonomy" id="2020716"/>
    <lineage>
        <taxon>Bacteria</taxon>
        <taxon>Bacillati</taxon>
        <taxon>Bacillota</taxon>
        <taxon>Bacilli</taxon>
        <taxon>Bacillales</taxon>
        <taxon>Paenibacillaceae</taxon>
        <taxon>Paenibacillus</taxon>
    </lineage>
</organism>
<feature type="transmembrane region" description="Helical" evidence="9">
    <location>
        <begin position="376"/>
        <end position="397"/>
    </location>
</feature>
<reference evidence="11" key="2">
    <citation type="journal article" date="2021" name="J Anim Sci Technol">
        <title>Complete genome sequence of Paenibacillus konkukensis sp. nov. SK3146 as a potential probiotic strain.</title>
        <authorList>
            <person name="Jung H.I."/>
            <person name="Park S."/>
            <person name="Niu K.M."/>
            <person name="Lee S.W."/>
            <person name="Kothari D."/>
            <person name="Yi K.J."/>
            <person name="Kim S.K."/>
        </authorList>
    </citation>
    <scope>NUCLEOTIDE SEQUENCE</scope>
    <source>
        <strain evidence="11">SK3146</strain>
    </source>
</reference>
<dbReference type="PANTHER" id="PTHR42718:SF9">
    <property type="entry name" value="MAJOR FACILITATOR SUPERFAMILY MULTIDRUG TRANSPORTER MFSC"/>
    <property type="match status" value="1"/>
</dbReference>
<accession>A0ABY4RJ87</accession>
<dbReference type="InterPro" id="IPR004638">
    <property type="entry name" value="EmrB-like"/>
</dbReference>
<evidence type="ECO:0000256" key="8">
    <source>
        <dbReference type="SAM" id="MobiDB-lite"/>
    </source>
</evidence>
<dbReference type="InterPro" id="IPR020846">
    <property type="entry name" value="MFS_dom"/>
</dbReference>
<feature type="transmembrane region" description="Helical" evidence="9">
    <location>
        <begin position="323"/>
        <end position="344"/>
    </location>
</feature>
<comment type="subcellular location">
    <subcellularLocation>
        <location evidence="1">Cell membrane</location>
        <topology evidence="1">Multi-pass membrane protein</topology>
    </subcellularLocation>
</comment>
<protein>
    <submittedName>
        <fullName evidence="11">Multidrug export protein EmrB</fullName>
    </submittedName>
</protein>
<proteinExistence type="inferred from homology"/>
<feature type="region of interest" description="Disordered" evidence="8">
    <location>
        <begin position="1"/>
        <end position="25"/>
    </location>
</feature>
<evidence type="ECO:0000256" key="6">
    <source>
        <dbReference type="ARBA" id="ARBA00022989"/>
    </source>
</evidence>
<feature type="transmembrane region" description="Helical" evidence="9">
    <location>
        <begin position="503"/>
        <end position="521"/>
    </location>
</feature>
<evidence type="ECO:0000259" key="10">
    <source>
        <dbReference type="PROSITE" id="PS50850"/>
    </source>
</evidence>